<comment type="catalytic activity">
    <reaction evidence="17">
        <text>N-acetylneuraminate(in) + H(+)(in) = N-acetylneuraminate(out) + H(+)(out)</text>
        <dbReference type="Rhea" id="RHEA:28987"/>
        <dbReference type="ChEBI" id="CHEBI:15378"/>
        <dbReference type="ChEBI" id="CHEBI:35418"/>
    </reaction>
    <physiologicalReaction direction="right-to-left" evidence="17">
        <dbReference type="Rhea" id="RHEA:28989"/>
    </physiologicalReaction>
</comment>
<evidence type="ECO:0000256" key="15">
    <source>
        <dbReference type="ARBA" id="ARBA00050101"/>
    </source>
</evidence>
<feature type="domain" description="Major facilitator superfamily (MFS) profile" evidence="27">
    <location>
        <begin position="29"/>
        <end position="479"/>
    </location>
</feature>
<comment type="catalytic activity">
    <reaction evidence="15">
        <text>2 nitrate(out) + H(+)(out) = 2 nitrate(in) + H(+)(in)</text>
        <dbReference type="Rhea" id="RHEA:71539"/>
        <dbReference type="ChEBI" id="CHEBI:15378"/>
        <dbReference type="ChEBI" id="CHEBI:17632"/>
    </reaction>
    <physiologicalReaction direction="left-to-right" evidence="15">
        <dbReference type="Rhea" id="RHEA:71540"/>
    </physiologicalReaction>
</comment>
<evidence type="ECO:0000256" key="16">
    <source>
        <dbReference type="ARBA" id="ARBA00050554"/>
    </source>
</evidence>
<evidence type="ECO:0000256" key="1">
    <source>
        <dbReference type="ARBA" id="ARBA00004432"/>
    </source>
</evidence>
<evidence type="ECO:0000256" key="17">
    <source>
        <dbReference type="ARBA" id="ARBA00050625"/>
    </source>
</evidence>
<evidence type="ECO:0000256" key="20">
    <source>
        <dbReference type="ARBA" id="ARBA00051612"/>
    </source>
</evidence>
<evidence type="ECO:0000256" key="24">
    <source>
        <dbReference type="ARBA" id="ARBA00081195"/>
    </source>
</evidence>
<dbReference type="EMBL" id="HACA01016579">
    <property type="protein sequence ID" value="CDW33940.1"/>
    <property type="molecule type" value="Transcribed_RNA"/>
</dbReference>
<dbReference type="OrthoDB" id="2985014at2759"/>
<dbReference type="GO" id="GO:0046942">
    <property type="term" value="P:carboxylic acid transport"/>
    <property type="evidence" value="ECO:0007669"/>
    <property type="project" value="UniProtKB-ARBA"/>
</dbReference>
<dbReference type="Pfam" id="PF07690">
    <property type="entry name" value="MFS_1"/>
    <property type="match status" value="1"/>
</dbReference>
<evidence type="ECO:0000256" key="13">
    <source>
        <dbReference type="ARBA" id="ARBA00023228"/>
    </source>
</evidence>
<keyword evidence="13" id="KW-0458">Lysosome</keyword>
<feature type="transmembrane region" description="Helical" evidence="26">
    <location>
        <begin position="280"/>
        <end position="302"/>
    </location>
</feature>
<evidence type="ECO:0000256" key="26">
    <source>
        <dbReference type="SAM" id="Phobius"/>
    </source>
</evidence>
<dbReference type="AlphaFoldDB" id="A0A0K2U7C8"/>
<evidence type="ECO:0000256" key="25">
    <source>
        <dbReference type="ARBA" id="ARBA00081925"/>
    </source>
</evidence>
<feature type="transmembrane region" description="Helical" evidence="26">
    <location>
        <begin position="366"/>
        <end position="397"/>
    </location>
</feature>
<comment type="catalytic activity">
    <reaction evidence="20">
        <text>D-glucuronate(out) + H(+)(out) = D-glucuronate(in) + H(+)(in)</text>
        <dbReference type="Rhea" id="RHEA:72591"/>
        <dbReference type="ChEBI" id="CHEBI:15378"/>
        <dbReference type="ChEBI" id="CHEBI:58720"/>
    </reaction>
    <physiologicalReaction direction="left-to-right" evidence="20">
        <dbReference type="Rhea" id="RHEA:72592"/>
    </physiologicalReaction>
</comment>
<proteinExistence type="predicted"/>
<dbReference type="Gene3D" id="1.20.1250.20">
    <property type="entry name" value="MFS general substrate transporter like domains"/>
    <property type="match status" value="2"/>
</dbReference>
<evidence type="ECO:0000256" key="14">
    <source>
        <dbReference type="ARBA" id="ARBA00023329"/>
    </source>
</evidence>
<dbReference type="GO" id="GO:0016323">
    <property type="term" value="C:basolateral plasma membrane"/>
    <property type="evidence" value="ECO:0007669"/>
    <property type="project" value="UniProtKB-SubCell"/>
</dbReference>
<dbReference type="InterPro" id="IPR050382">
    <property type="entry name" value="MFS_Na/Anion_cotransporter"/>
</dbReference>
<protein>
    <recommendedName>
        <fullName evidence="22">Sialin</fullName>
    </recommendedName>
    <alternativeName>
        <fullName evidence="25">H(+)/nitrate cotransporter</fullName>
    </alternativeName>
    <alternativeName>
        <fullName evidence="23">H(+)/sialic acid cotransporter</fullName>
    </alternativeName>
    <alternativeName>
        <fullName evidence="24">Vesicular excitatory amino acid transporter</fullName>
    </alternativeName>
</protein>
<keyword evidence="9 26" id="KW-1133">Transmembrane helix</keyword>
<accession>A0A0K2U7C8</accession>
<feature type="transmembrane region" description="Helical" evidence="26">
    <location>
        <begin position="455"/>
        <end position="474"/>
    </location>
</feature>
<feature type="transmembrane region" description="Helical" evidence="26">
    <location>
        <begin position="154"/>
        <end position="172"/>
    </location>
</feature>
<evidence type="ECO:0000256" key="12">
    <source>
        <dbReference type="ARBA" id="ARBA00023180"/>
    </source>
</evidence>
<comment type="catalytic activity">
    <reaction evidence="19">
        <text>L-glutamate(out) = L-glutamate(in)</text>
        <dbReference type="Rhea" id="RHEA:66336"/>
        <dbReference type="ChEBI" id="CHEBI:29985"/>
    </reaction>
    <physiologicalReaction direction="left-to-right" evidence="19">
        <dbReference type="Rhea" id="RHEA:66337"/>
    </physiologicalReaction>
</comment>
<organism evidence="28">
    <name type="scientific">Lepeophtheirus salmonis</name>
    <name type="common">Salmon louse</name>
    <name type="synonym">Caligus salmonis</name>
    <dbReference type="NCBI Taxonomy" id="72036"/>
    <lineage>
        <taxon>Eukaryota</taxon>
        <taxon>Metazoa</taxon>
        <taxon>Ecdysozoa</taxon>
        <taxon>Arthropoda</taxon>
        <taxon>Crustacea</taxon>
        <taxon>Multicrustacea</taxon>
        <taxon>Hexanauplia</taxon>
        <taxon>Copepoda</taxon>
        <taxon>Siphonostomatoida</taxon>
        <taxon>Caligidae</taxon>
        <taxon>Lepeophtheirus</taxon>
    </lineage>
</organism>
<dbReference type="PANTHER" id="PTHR11662:SF399">
    <property type="entry name" value="FI19708P1-RELATED"/>
    <property type="match status" value="1"/>
</dbReference>
<keyword evidence="11 26" id="KW-0472">Membrane</keyword>
<evidence type="ECO:0000256" key="3">
    <source>
        <dbReference type="ARBA" id="ARBA00004638"/>
    </source>
</evidence>
<dbReference type="GO" id="GO:0005765">
    <property type="term" value="C:lysosomal membrane"/>
    <property type="evidence" value="ECO:0007669"/>
    <property type="project" value="UniProtKB-SubCell"/>
</dbReference>
<comment type="catalytic activity">
    <reaction evidence="16">
        <text>L-aspartate(out) = L-aspartate(in)</text>
        <dbReference type="Rhea" id="RHEA:66332"/>
        <dbReference type="ChEBI" id="CHEBI:29991"/>
    </reaction>
    <physiologicalReaction direction="left-to-right" evidence="16">
        <dbReference type="Rhea" id="RHEA:66333"/>
    </physiologicalReaction>
</comment>
<dbReference type="InterPro" id="IPR036259">
    <property type="entry name" value="MFS_trans_sf"/>
</dbReference>
<evidence type="ECO:0000256" key="18">
    <source>
        <dbReference type="ARBA" id="ARBA00051403"/>
    </source>
</evidence>
<feature type="transmembrane region" description="Helical" evidence="26">
    <location>
        <begin position="28"/>
        <end position="48"/>
    </location>
</feature>
<dbReference type="FunFam" id="1.20.1250.20:FF:000067">
    <property type="entry name" value="sialin isoform X2"/>
    <property type="match status" value="1"/>
</dbReference>
<feature type="transmembrane region" description="Helical" evidence="26">
    <location>
        <begin position="221"/>
        <end position="241"/>
    </location>
</feature>
<keyword evidence="10" id="KW-0770">Synapse</keyword>
<evidence type="ECO:0000259" key="27">
    <source>
        <dbReference type="PROSITE" id="PS50850"/>
    </source>
</evidence>
<evidence type="ECO:0000256" key="22">
    <source>
        <dbReference type="ARBA" id="ARBA00069713"/>
    </source>
</evidence>
<comment type="subcellular location">
    <subcellularLocation>
        <location evidence="2">Basolateral cell membrane</location>
        <topology evidence="2">Multi-pass membrane protein</topology>
    </subcellularLocation>
    <subcellularLocation>
        <location evidence="3">Cytoplasmic vesicle</location>
        <location evidence="3">Secretory vesicle membrane</location>
        <topology evidence="3">Multi-pass membrane protein</topology>
    </subcellularLocation>
    <subcellularLocation>
        <location evidence="1">Cytoplasmic vesicle</location>
        <location evidence="1">Secretory vesicle</location>
        <location evidence="1">Synaptic vesicle membrane</location>
    </subcellularLocation>
    <subcellularLocation>
        <location evidence="4">Lysosome membrane</location>
    </subcellularLocation>
</comment>
<keyword evidence="14" id="KW-0968">Cytoplasmic vesicle</keyword>
<keyword evidence="8" id="KW-0769">Symport</keyword>
<feature type="transmembrane region" description="Helical" evidence="26">
    <location>
        <begin position="417"/>
        <end position="443"/>
    </location>
</feature>
<dbReference type="GO" id="GO:0030672">
    <property type="term" value="C:synaptic vesicle membrane"/>
    <property type="evidence" value="ECO:0007669"/>
    <property type="project" value="UniProtKB-SubCell"/>
</dbReference>
<evidence type="ECO:0000256" key="7">
    <source>
        <dbReference type="ARBA" id="ARBA00022692"/>
    </source>
</evidence>
<dbReference type="PANTHER" id="PTHR11662">
    <property type="entry name" value="SOLUTE CARRIER FAMILY 17"/>
    <property type="match status" value="1"/>
</dbReference>
<evidence type="ECO:0000256" key="9">
    <source>
        <dbReference type="ARBA" id="ARBA00022989"/>
    </source>
</evidence>
<evidence type="ECO:0000256" key="10">
    <source>
        <dbReference type="ARBA" id="ARBA00023018"/>
    </source>
</evidence>
<evidence type="ECO:0000256" key="6">
    <source>
        <dbReference type="ARBA" id="ARBA00022475"/>
    </source>
</evidence>
<evidence type="ECO:0000256" key="4">
    <source>
        <dbReference type="ARBA" id="ARBA00004656"/>
    </source>
</evidence>
<dbReference type="GO" id="GO:0006820">
    <property type="term" value="P:monoatomic anion transport"/>
    <property type="evidence" value="ECO:0007669"/>
    <property type="project" value="TreeGrafter"/>
</dbReference>
<evidence type="ECO:0000256" key="21">
    <source>
        <dbReference type="ARBA" id="ARBA00056891"/>
    </source>
</evidence>
<dbReference type="SUPFAM" id="SSF103473">
    <property type="entry name" value="MFS general substrate transporter"/>
    <property type="match status" value="1"/>
</dbReference>
<feature type="transmembrane region" description="Helical" evidence="26">
    <location>
        <begin position="322"/>
        <end position="345"/>
    </location>
</feature>
<evidence type="ECO:0000256" key="2">
    <source>
        <dbReference type="ARBA" id="ARBA00004554"/>
    </source>
</evidence>
<dbReference type="InterPro" id="IPR011701">
    <property type="entry name" value="MFS"/>
</dbReference>
<dbReference type="PROSITE" id="PS50850">
    <property type="entry name" value="MFS"/>
    <property type="match status" value="1"/>
</dbReference>
<evidence type="ECO:0000256" key="11">
    <source>
        <dbReference type="ARBA" id="ARBA00023136"/>
    </source>
</evidence>
<feature type="transmembrane region" description="Helical" evidence="26">
    <location>
        <begin position="130"/>
        <end position="148"/>
    </location>
</feature>
<dbReference type="InterPro" id="IPR020846">
    <property type="entry name" value="MFS_dom"/>
</dbReference>
<keyword evidence="12" id="KW-0325">Glycoprotein</keyword>
<dbReference type="CDD" id="cd17318">
    <property type="entry name" value="MFS_SLC17"/>
    <property type="match status" value="1"/>
</dbReference>
<evidence type="ECO:0000256" key="8">
    <source>
        <dbReference type="ARBA" id="ARBA00022847"/>
    </source>
</evidence>
<keyword evidence="7 26" id="KW-0812">Transmembrane</keyword>
<comment type="catalytic activity">
    <reaction evidence="18">
        <text>N-acetyl-L-aspartyl-L-glutamate(out) = N-acetyl-L-aspartyl-L-glutamate(in)</text>
        <dbReference type="Rhea" id="RHEA:72599"/>
        <dbReference type="ChEBI" id="CHEBI:76931"/>
    </reaction>
    <physiologicalReaction direction="left-to-right" evidence="18">
        <dbReference type="Rhea" id="RHEA:72600"/>
    </physiologicalReaction>
</comment>
<dbReference type="GO" id="GO:0015293">
    <property type="term" value="F:symporter activity"/>
    <property type="evidence" value="ECO:0007669"/>
    <property type="project" value="UniProtKB-KW"/>
</dbReference>
<comment type="function">
    <text evidence="21">Receptor for CM101, a polysaccharide produced by group B Streptococcus with antipathoangiogenic properties.</text>
</comment>
<evidence type="ECO:0000313" key="28">
    <source>
        <dbReference type="EMBL" id="CDW33940.1"/>
    </source>
</evidence>
<reference evidence="28" key="1">
    <citation type="submission" date="2014-05" db="EMBL/GenBank/DDBJ databases">
        <authorList>
            <person name="Chronopoulou M."/>
        </authorList>
    </citation>
    <scope>NUCLEOTIDE SEQUENCE</scope>
    <source>
        <tissue evidence="28">Whole organism</tissue>
    </source>
</reference>
<keyword evidence="5" id="KW-0813">Transport</keyword>
<evidence type="ECO:0000256" key="5">
    <source>
        <dbReference type="ARBA" id="ARBA00022448"/>
    </source>
</evidence>
<evidence type="ECO:0000256" key="23">
    <source>
        <dbReference type="ARBA" id="ARBA00080244"/>
    </source>
</evidence>
<keyword evidence="6" id="KW-1003">Cell membrane</keyword>
<sequence length="500" mass="55737">MPRFVDKIVSGLNFCTTYYKEFEMRRRYVLVLMGFLGFAIVYGMRVNLSVAMIAMVNSTAIRIEDNGTDINNECTSSISPLSNSSSSFLPDGPFDWDEETQGFILSSFFYGYFVTQIPGGRMAEIMGGKLIFGIGVFLTAIFTIITPWVAKLDFYLLIVVRILGGLSEGVTFPAMHAMLSQWAPPLERSRMSAFTYTGAQLGTVISEPLSGFLISELGWEWVFIIFGSLGIFWFIFWLYLIHDSPMSHPKITEDEREYILSEIQGLERVKNPPKSTPWKAIFTSLPFWSLLVVQVANNWSFYTLLTETPLYLNSILHFNIKANAILSGLPYLINVIIAIISSMIADRLISDGHLSTTHVRKLFNSLAFVIPALSLIALGFVGCNAILAVFFIVITIGVSGCNSSGFKVNHIDIASNYAGTLMGISNSVANITGIIVPSLAGIILNRHNNLEHWRIVFLMASASYLIGNTVFVLFGSGKEQPWNHAQIEDEQYMVDEEKDE</sequence>
<dbReference type="FunFam" id="1.20.1250.20:FF:000003">
    <property type="entry name" value="Solute carrier family 17 member 3"/>
    <property type="match status" value="1"/>
</dbReference>
<name>A0A0K2U7C8_LEPSM</name>
<evidence type="ECO:0000256" key="19">
    <source>
        <dbReference type="ARBA" id="ARBA00051447"/>
    </source>
</evidence>